<name>A0A8J6MCK6_9FIRM</name>
<evidence type="ECO:0000256" key="6">
    <source>
        <dbReference type="ARBA" id="ARBA00022827"/>
    </source>
</evidence>
<dbReference type="EC" id="1.5.1.54" evidence="12"/>
<dbReference type="GO" id="GO:0071949">
    <property type="term" value="F:FAD binding"/>
    <property type="evidence" value="ECO:0007669"/>
    <property type="project" value="TreeGrafter"/>
</dbReference>
<dbReference type="EMBL" id="JACOPO010000002">
    <property type="protein sequence ID" value="MBC5721926.1"/>
    <property type="molecule type" value="Genomic_DNA"/>
</dbReference>
<comment type="similarity">
    <text evidence="3 12">Belongs to the methylenetetrahydrofolate reductase family.</text>
</comment>
<comment type="caution">
    <text evidence="13">The sequence shown here is derived from an EMBL/GenBank/DDBJ whole genome shotgun (WGS) entry which is preliminary data.</text>
</comment>
<dbReference type="CDD" id="cd00537">
    <property type="entry name" value="MTHFR"/>
    <property type="match status" value="1"/>
</dbReference>
<keyword evidence="5 12" id="KW-0285">Flavoprotein</keyword>
<keyword evidence="9" id="KW-0486">Methionine biosynthesis</keyword>
<evidence type="ECO:0000256" key="7">
    <source>
        <dbReference type="ARBA" id="ARBA00023002"/>
    </source>
</evidence>
<sequence>MKLAELFGKGRTVFSCEVFPPKKTSPVDSIYKTLDGLRDIHPDFISVTFGAGGSQVNQSTREIAGLIQNQYHIPAMAHLTCVAAGREDVDRLLEELKAEGVENILALRGDVNPDIPPKTDFAHASDLVSYIRAHSDFGVSAACYPEGHLESPDLVSDIRHLKEKVDAGAQHLVSQLFFDNEDFFRFLERARIAGIDVPIEAGIMPVLSRSSIQRMVSMCGASLPSKLTRILARYGDHPAALREAGIAYAIDQISDLIAGGVEGIHLYTMNDPAVAQQIAGSLTSIRSV</sequence>
<dbReference type="UniPathway" id="UPA00193"/>
<dbReference type="InterPro" id="IPR029041">
    <property type="entry name" value="FAD-linked_oxidoreductase-like"/>
</dbReference>
<comment type="catalytic activity">
    <reaction evidence="11">
        <text>(6S)-5-methyl-5,6,7,8-tetrahydrofolate + NAD(+) = (6R)-5,10-methylene-5,6,7,8-tetrahydrofolate + NADH + H(+)</text>
        <dbReference type="Rhea" id="RHEA:19821"/>
        <dbReference type="ChEBI" id="CHEBI:15378"/>
        <dbReference type="ChEBI" id="CHEBI:15636"/>
        <dbReference type="ChEBI" id="CHEBI:18608"/>
        <dbReference type="ChEBI" id="CHEBI:57540"/>
        <dbReference type="ChEBI" id="CHEBI:57945"/>
        <dbReference type="EC" id="1.5.1.54"/>
    </reaction>
    <physiologicalReaction direction="right-to-left" evidence="11">
        <dbReference type="Rhea" id="RHEA:19823"/>
    </physiologicalReaction>
</comment>
<accession>A0A8J6MCK6</accession>
<dbReference type="AlphaFoldDB" id="A0A8J6MCK6"/>
<keyword evidence="8" id="KW-0520">NAD</keyword>
<evidence type="ECO:0000256" key="1">
    <source>
        <dbReference type="ARBA" id="ARBA00001974"/>
    </source>
</evidence>
<dbReference type="GO" id="GO:0009086">
    <property type="term" value="P:methionine biosynthetic process"/>
    <property type="evidence" value="ECO:0007669"/>
    <property type="project" value="UniProtKB-KW"/>
</dbReference>
<evidence type="ECO:0000313" key="14">
    <source>
        <dbReference type="Proteomes" id="UP000628736"/>
    </source>
</evidence>
<dbReference type="Pfam" id="PF02219">
    <property type="entry name" value="MTHFR"/>
    <property type="match status" value="1"/>
</dbReference>
<evidence type="ECO:0000256" key="4">
    <source>
        <dbReference type="ARBA" id="ARBA00022605"/>
    </source>
</evidence>
<comment type="pathway">
    <text evidence="2 12">One-carbon metabolism; tetrahydrofolate interconversion.</text>
</comment>
<gene>
    <name evidence="13" type="primary">metF</name>
    <name evidence="13" type="ORF">H8S11_03715</name>
</gene>
<dbReference type="Gene3D" id="3.20.20.220">
    <property type="match status" value="1"/>
</dbReference>
<evidence type="ECO:0000256" key="8">
    <source>
        <dbReference type="ARBA" id="ARBA00023027"/>
    </source>
</evidence>
<keyword evidence="14" id="KW-1185">Reference proteome</keyword>
<dbReference type="GO" id="GO:0106312">
    <property type="term" value="F:methylenetetrahydrofolate reductase (NADH) activity"/>
    <property type="evidence" value="ECO:0007669"/>
    <property type="project" value="UniProtKB-EC"/>
</dbReference>
<keyword evidence="7 12" id="KW-0560">Oxidoreductase</keyword>
<dbReference type="InterPro" id="IPR004620">
    <property type="entry name" value="MTHF_reductase_bac"/>
</dbReference>
<evidence type="ECO:0000256" key="12">
    <source>
        <dbReference type="RuleBase" id="RU003862"/>
    </source>
</evidence>
<organism evidence="13 14">
    <name type="scientific">Flintibacter hominis</name>
    <dbReference type="NCBI Taxonomy" id="2763048"/>
    <lineage>
        <taxon>Bacteria</taxon>
        <taxon>Bacillati</taxon>
        <taxon>Bacillota</taxon>
        <taxon>Clostridia</taxon>
        <taxon>Eubacteriales</taxon>
        <taxon>Flintibacter</taxon>
    </lineage>
</organism>
<dbReference type="PANTHER" id="PTHR45754:SF3">
    <property type="entry name" value="METHYLENETETRAHYDROFOLATE REDUCTASE (NADPH)"/>
    <property type="match status" value="1"/>
</dbReference>
<dbReference type="InterPro" id="IPR003171">
    <property type="entry name" value="Mehydrof_redctse-like"/>
</dbReference>
<keyword evidence="6 12" id="KW-0274">FAD</keyword>
<protein>
    <recommendedName>
        <fullName evidence="12">Methylenetetrahydrofolate reductase</fullName>
        <ecNumber evidence="12">1.5.1.54</ecNumber>
    </recommendedName>
</protein>
<keyword evidence="4" id="KW-0028">Amino-acid biosynthesis</keyword>
<evidence type="ECO:0000256" key="9">
    <source>
        <dbReference type="ARBA" id="ARBA00023167"/>
    </source>
</evidence>
<dbReference type="GO" id="GO:0005829">
    <property type="term" value="C:cytosol"/>
    <property type="evidence" value="ECO:0007669"/>
    <property type="project" value="InterPro"/>
</dbReference>
<evidence type="ECO:0000256" key="5">
    <source>
        <dbReference type="ARBA" id="ARBA00022630"/>
    </source>
</evidence>
<evidence type="ECO:0000256" key="11">
    <source>
        <dbReference type="ARBA" id="ARBA00048628"/>
    </source>
</evidence>
<dbReference type="NCBIfam" id="TIGR00676">
    <property type="entry name" value="fadh2"/>
    <property type="match status" value="1"/>
</dbReference>
<dbReference type="SUPFAM" id="SSF51730">
    <property type="entry name" value="FAD-linked oxidoreductase"/>
    <property type="match status" value="1"/>
</dbReference>
<dbReference type="Proteomes" id="UP000628736">
    <property type="component" value="Unassembled WGS sequence"/>
</dbReference>
<comment type="cofactor">
    <cofactor evidence="1 12">
        <name>FAD</name>
        <dbReference type="ChEBI" id="CHEBI:57692"/>
    </cofactor>
</comment>
<dbReference type="GO" id="GO:0035999">
    <property type="term" value="P:tetrahydrofolate interconversion"/>
    <property type="evidence" value="ECO:0007669"/>
    <property type="project" value="UniProtKB-UniPathway"/>
</dbReference>
<comment type="pathway">
    <text evidence="10">Amino-acid biosynthesis; L-methionine biosynthesis via de novo pathway.</text>
</comment>
<reference evidence="13" key="1">
    <citation type="submission" date="2020-08" db="EMBL/GenBank/DDBJ databases">
        <title>Genome public.</title>
        <authorList>
            <person name="Liu C."/>
            <person name="Sun Q."/>
        </authorList>
    </citation>
    <scope>NUCLEOTIDE SEQUENCE</scope>
    <source>
        <strain evidence="13">NSJ-23</strain>
    </source>
</reference>
<proteinExistence type="inferred from homology"/>
<evidence type="ECO:0000313" key="13">
    <source>
        <dbReference type="EMBL" id="MBC5721926.1"/>
    </source>
</evidence>
<dbReference type="PANTHER" id="PTHR45754">
    <property type="entry name" value="METHYLENETETRAHYDROFOLATE REDUCTASE"/>
    <property type="match status" value="1"/>
</dbReference>
<evidence type="ECO:0000256" key="3">
    <source>
        <dbReference type="ARBA" id="ARBA00006743"/>
    </source>
</evidence>
<evidence type="ECO:0000256" key="2">
    <source>
        <dbReference type="ARBA" id="ARBA00004777"/>
    </source>
</evidence>
<dbReference type="RefSeq" id="WP_147571052.1">
    <property type="nucleotide sequence ID" value="NZ_JACOPO010000002.1"/>
</dbReference>
<evidence type="ECO:0000256" key="10">
    <source>
        <dbReference type="ARBA" id="ARBA00034478"/>
    </source>
</evidence>